<dbReference type="OrthoDB" id="8680240at2"/>
<accession>A0A511DUC2</accession>
<dbReference type="InterPro" id="IPR036388">
    <property type="entry name" value="WH-like_DNA-bd_sf"/>
</dbReference>
<dbReference type="Proteomes" id="UP000321685">
    <property type="component" value="Unassembled WGS sequence"/>
</dbReference>
<gene>
    <name evidence="5" type="ORF">PSU4_56420</name>
</gene>
<dbReference type="PANTHER" id="PTHR43537">
    <property type="entry name" value="TRANSCRIPTIONAL REGULATOR, GNTR FAMILY"/>
    <property type="match status" value="1"/>
</dbReference>
<dbReference type="InterPro" id="IPR000524">
    <property type="entry name" value="Tscrpt_reg_HTH_GntR"/>
</dbReference>
<dbReference type="PANTHER" id="PTHR43537:SF24">
    <property type="entry name" value="GLUCONATE OPERON TRANSCRIPTIONAL REPRESSOR"/>
    <property type="match status" value="1"/>
</dbReference>
<evidence type="ECO:0000256" key="3">
    <source>
        <dbReference type="ARBA" id="ARBA00023163"/>
    </source>
</evidence>
<dbReference type="SUPFAM" id="SSF46785">
    <property type="entry name" value="Winged helix' DNA-binding domain"/>
    <property type="match status" value="1"/>
</dbReference>
<organism evidence="5 6">
    <name type="scientific">Pseudonocardia sulfidoxydans NBRC 16205</name>
    <dbReference type="NCBI Taxonomy" id="1223511"/>
    <lineage>
        <taxon>Bacteria</taxon>
        <taxon>Bacillati</taxon>
        <taxon>Actinomycetota</taxon>
        <taxon>Actinomycetes</taxon>
        <taxon>Pseudonocardiales</taxon>
        <taxon>Pseudonocardiaceae</taxon>
        <taxon>Pseudonocardia</taxon>
    </lineage>
</organism>
<protein>
    <recommendedName>
        <fullName evidence="4">HTH gntR-type domain-containing protein</fullName>
    </recommendedName>
</protein>
<dbReference type="GO" id="GO:0003677">
    <property type="term" value="F:DNA binding"/>
    <property type="evidence" value="ECO:0007669"/>
    <property type="project" value="UniProtKB-KW"/>
</dbReference>
<dbReference type="PROSITE" id="PS50949">
    <property type="entry name" value="HTH_GNTR"/>
    <property type="match status" value="1"/>
</dbReference>
<dbReference type="InterPro" id="IPR008920">
    <property type="entry name" value="TF_FadR/GntR_C"/>
</dbReference>
<dbReference type="InterPro" id="IPR036390">
    <property type="entry name" value="WH_DNA-bd_sf"/>
</dbReference>
<keyword evidence="2" id="KW-0238">DNA-binding</keyword>
<evidence type="ECO:0000313" key="5">
    <source>
        <dbReference type="EMBL" id="GEL26688.1"/>
    </source>
</evidence>
<dbReference type="InterPro" id="IPR011711">
    <property type="entry name" value="GntR_C"/>
</dbReference>
<proteinExistence type="predicted"/>
<evidence type="ECO:0000259" key="4">
    <source>
        <dbReference type="PROSITE" id="PS50949"/>
    </source>
</evidence>
<evidence type="ECO:0000313" key="6">
    <source>
        <dbReference type="Proteomes" id="UP000321685"/>
    </source>
</evidence>
<dbReference type="SMART" id="SM00345">
    <property type="entry name" value="HTH_GNTR"/>
    <property type="match status" value="1"/>
</dbReference>
<dbReference type="RefSeq" id="WP_147115183.1">
    <property type="nucleotide sequence ID" value="NZ_BJVJ01000105.1"/>
</dbReference>
<dbReference type="Gene3D" id="1.10.10.10">
    <property type="entry name" value="Winged helix-like DNA-binding domain superfamily/Winged helix DNA-binding domain"/>
    <property type="match status" value="1"/>
</dbReference>
<feature type="domain" description="HTH gntR-type" evidence="4">
    <location>
        <begin position="30"/>
        <end position="97"/>
    </location>
</feature>
<evidence type="ECO:0000256" key="1">
    <source>
        <dbReference type="ARBA" id="ARBA00023015"/>
    </source>
</evidence>
<keyword evidence="1" id="KW-0805">Transcription regulation</keyword>
<dbReference type="Pfam" id="PF07729">
    <property type="entry name" value="FCD"/>
    <property type="match status" value="1"/>
</dbReference>
<comment type="caution">
    <text evidence="5">The sequence shown here is derived from an EMBL/GenBank/DDBJ whole genome shotgun (WGS) entry which is preliminary data.</text>
</comment>
<reference evidence="5 6" key="1">
    <citation type="submission" date="2019-07" db="EMBL/GenBank/DDBJ databases">
        <title>Whole genome shotgun sequence of Pseudonocardia sulfidoxydans NBRC 16205.</title>
        <authorList>
            <person name="Hosoyama A."/>
            <person name="Uohara A."/>
            <person name="Ohji S."/>
            <person name="Ichikawa N."/>
        </authorList>
    </citation>
    <scope>NUCLEOTIDE SEQUENCE [LARGE SCALE GENOMIC DNA]</scope>
    <source>
        <strain evidence="5 6">NBRC 16205</strain>
    </source>
</reference>
<keyword evidence="3" id="KW-0804">Transcription</keyword>
<name>A0A511DUC2_9PSEU</name>
<dbReference type="Pfam" id="PF00392">
    <property type="entry name" value="GntR"/>
    <property type="match status" value="1"/>
</dbReference>
<dbReference type="Gene3D" id="1.20.120.530">
    <property type="entry name" value="GntR ligand-binding domain-like"/>
    <property type="match status" value="1"/>
</dbReference>
<dbReference type="EMBL" id="BJVJ01000105">
    <property type="protein sequence ID" value="GEL26688.1"/>
    <property type="molecule type" value="Genomic_DNA"/>
</dbReference>
<dbReference type="GO" id="GO:0003700">
    <property type="term" value="F:DNA-binding transcription factor activity"/>
    <property type="evidence" value="ECO:0007669"/>
    <property type="project" value="InterPro"/>
</dbReference>
<dbReference type="AlphaFoldDB" id="A0A511DUC2"/>
<sequence length="243" mass="26983">MSIGAAEPAGPVHGLGRRELLRVLNRGLGNTIVDEIIVRVGTDIIEGRLLPGDDLNSVELARNFGSSRTPVREALLTLEREGFVEISAHRRPRVAPLRIEEVRELYRVRAHLYALVSRELVEVASDDDLDRLQALQDELALAVALDDVDRYFWTNVDFRNTEAQITGNRTLRRVLDNLGLRMLQLRHVSLSLPGRLTASLADHDRLLRAYRDRDADLAAALTSSLVIRGLAAIERSGWTGSGG</sequence>
<dbReference type="SUPFAM" id="SSF48008">
    <property type="entry name" value="GntR ligand-binding domain-like"/>
    <property type="match status" value="1"/>
</dbReference>
<dbReference type="SMART" id="SM00895">
    <property type="entry name" value="FCD"/>
    <property type="match status" value="1"/>
</dbReference>
<evidence type="ECO:0000256" key="2">
    <source>
        <dbReference type="ARBA" id="ARBA00023125"/>
    </source>
</evidence>
<keyword evidence="6" id="KW-1185">Reference proteome</keyword>